<dbReference type="EMBL" id="JACXAA010000004">
    <property type="protein sequence ID" value="MBD2753823.1"/>
    <property type="molecule type" value="Genomic_DNA"/>
</dbReference>
<keyword evidence="2" id="KW-1185">Reference proteome</keyword>
<sequence>MKSIPSHEKLSVALAVLERLNPPTSGLTLADLDNEQDFEPLDALVYAYSGPYCLTIEFNDDNHKHDSRRALEYVVKTPCGNGYVDRDEDGAYQDTNVVREKIWVFVHPEMTIEQIAEAVRDEVRGIENNVLA</sequence>
<gene>
    <name evidence="1" type="ORF">IC230_13035</name>
</gene>
<evidence type="ECO:0000313" key="1">
    <source>
        <dbReference type="EMBL" id="MBD2753823.1"/>
    </source>
</evidence>
<protein>
    <submittedName>
        <fullName evidence="1">Uncharacterized protein</fullName>
    </submittedName>
</protein>
<comment type="caution">
    <text evidence="1">The sequence shown here is derived from an EMBL/GenBank/DDBJ whole genome shotgun (WGS) entry which is preliminary data.</text>
</comment>
<accession>A0A927B1R7</accession>
<dbReference type="RefSeq" id="WP_191039470.1">
    <property type="nucleotide sequence ID" value="NZ_JACXAA010000004.1"/>
</dbReference>
<name>A0A927B1R7_9BACT</name>
<evidence type="ECO:0000313" key="2">
    <source>
        <dbReference type="Proteomes" id="UP000653797"/>
    </source>
</evidence>
<organism evidence="1 2">
    <name type="scientific">Spirosoma validum</name>
    <dbReference type="NCBI Taxonomy" id="2771355"/>
    <lineage>
        <taxon>Bacteria</taxon>
        <taxon>Pseudomonadati</taxon>
        <taxon>Bacteroidota</taxon>
        <taxon>Cytophagia</taxon>
        <taxon>Cytophagales</taxon>
        <taxon>Cytophagaceae</taxon>
        <taxon>Spirosoma</taxon>
    </lineage>
</organism>
<dbReference type="Proteomes" id="UP000653797">
    <property type="component" value="Unassembled WGS sequence"/>
</dbReference>
<proteinExistence type="predicted"/>
<dbReference type="AlphaFoldDB" id="A0A927B1R7"/>
<reference evidence="1" key="1">
    <citation type="submission" date="2020-09" db="EMBL/GenBank/DDBJ databases">
        <authorList>
            <person name="Kim M.K."/>
        </authorList>
    </citation>
    <scope>NUCLEOTIDE SEQUENCE</scope>
    <source>
        <strain evidence="1">BT704</strain>
    </source>
</reference>